<evidence type="ECO:0000313" key="1">
    <source>
        <dbReference type="EMBL" id="KAI3951175.1"/>
    </source>
</evidence>
<sequence>MRIAKCTKRRMRLVLSLKSSSISYVDQHCAKTDYIWPRLTAFYGFICVGLQIIQNGHGSSVENNNSFVLQGLRSQAAIDFVTNKRGTANYKLLQWLACMRNN</sequence>
<dbReference type="EMBL" id="JAJJMB010002559">
    <property type="protein sequence ID" value="KAI3951175.1"/>
    <property type="molecule type" value="Genomic_DNA"/>
</dbReference>
<evidence type="ECO:0000313" key="2">
    <source>
        <dbReference type="Proteomes" id="UP001202328"/>
    </source>
</evidence>
<proteinExistence type="predicted"/>
<gene>
    <name evidence="1" type="ORF">MKW98_028579</name>
</gene>
<protein>
    <submittedName>
        <fullName evidence="1">Uncharacterized protein</fullName>
    </submittedName>
</protein>
<organism evidence="1 2">
    <name type="scientific">Papaver atlanticum</name>
    <dbReference type="NCBI Taxonomy" id="357466"/>
    <lineage>
        <taxon>Eukaryota</taxon>
        <taxon>Viridiplantae</taxon>
        <taxon>Streptophyta</taxon>
        <taxon>Embryophyta</taxon>
        <taxon>Tracheophyta</taxon>
        <taxon>Spermatophyta</taxon>
        <taxon>Magnoliopsida</taxon>
        <taxon>Ranunculales</taxon>
        <taxon>Papaveraceae</taxon>
        <taxon>Papaveroideae</taxon>
        <taxon>Papaver</taxon>
    </lineage>
</organism>
<accession>A0AAD4XSJ1</accession>
<reference evidence="1" key="1">
    <citation type="submission" date="2022-04" db="EMBL/GenBank/DDBJ databases">
        <title>A functionally conserved STORR gene fusion in Papaver species that diverged 16.8 million years ago.</title>
        <authorList>
            <person name="Catania T."/>
        </authorList>
    </citation>
    <scope>NUCLEOTIDE SEQUENCE</scope>
    <source>
        <strain evidence="1">S-188037</strain>
    </source>
</reference>
<dbReference type="AlphaFoldDB" id="A0AAD4XSJ1"/>
<name>A0AAD4XSJ1_9MAGN</name>
<dbReference type="Proteomes" id="UP001202328">
    <property type="component" value="Unassembled WGS sequence"/>
</dbReference>
<keyword evidence="2" id="KW-1185">Reference proteome</keyword>
<comment type="caution">
    <text evidence="1">The sequence shown here is derived from an EMBL/GenBank/DDBJ whole genome shotgun (WGS) entry which is preliminary data.</text>
</comment>